<protein>
    <submittedName>
        <fullName evidence="4">40-residue YVTN family beta-propeller repeat protein</fullName>
    </submittedName>
</protein>
<evidence type="ECO:0000313" key="4">
    <source>
        <dbReference type="EMBL" id="KKR31528.1"/>
    </source>
</evidence>
<accession>A0A0G0PUC9</accession>
<dbReference type="EMBL" id="LBXN01000067">
    <property type="protein sequence ID" value="KKR31528.1"/>
    <property type="molecule type" value="Genomic_DNA"/>
</dbReference>
<sequence length="474" mass="52938">MKKGKCLVIMAFIACLFFSGCQAMFLNIRPSLEDEGEVFIYLQPFSQEAERLSFKLEGISVLRDDGVEFPLVVLLPELRLQDMKRQRLLASCRLSPGRYAGFVFKVKSASLKIEDGEAALNIPDVPARGDFLFNVERNKAFVISMAFKYKESIKSGFSFSPVFSIFIPEKPINSLVGYVTNFGSDIITVFDKKKIEVTGVIATGRGPKGITLDERIDRAYVALYGEDAVEVVDVSENNIISRINLNPGDNPQELALTPDRKTLITVNTASDTVSIIDTGSLSEVARISVGDNPNSVLIDQTGMWAYVFNTLSNNISVINILTMEVVDTLSTGPEPLRGEFSRNGEMLYVIHRGFPYIVVLKQSSKPPYLSILRKESIGMGMSFIKVDSITNLLYISKKYDTQIAIYDPFSFRPVDYILSEGAAEYITIDGEENNLYLVIPEKRTLAVFNLVNRRIVSEIDTGEDSYWVTIMGER</sequence>
<reference evidence="4 5" key="1">
    <citation type="journal article" date="2015" name="Nature">
        <title>rRNA introns, odd ribosomes, and small enigmatic genomes across a large radiation of phyla.</title>
        <authorList>
            <person name="Brown C.T."/>
            <person name="Hug L.A."/>
            <person name="Thomas B.C."/>
            <person name="Sharon I."/>
            <person name="Castelle C.J."/>
            <person name="Singh A."/>
            <person name="Wilkins M.J."/>
            <person name="Williams K.H."/>
            <person name="Banfield J.F."/>
        </authorList>
    </citation>
    <scope>NUCLEOTIDE SEQUENCE [LARGE SCALE GENOMIC DNA]</scope>
</reference>
<evidence type="ECO:0000259" key="3">
    <source>
        <dbReference type="Pfam" id="PF21783"/>
    </source>
</evidence>
<comment type="caution">
    <text evidence="4">The sequence shown here is derived from an EMBL/GenBank/DDBJ whole genome shotgun (WGS) entry which is preliminary data.</text>
</comment>
<dbReference type="Gene3D" id="2.130.10.10">
    <property type="entry name" value="YVTN repeat-like/Quinoprotein amine dehydrogenase"/>
    <property type="match status" value="1"/>
</dbReference>
<feature type="signal peptide" evidence="2">
    <location>
        <begin position="1"/>
        <end position="23"/>
    </location>
</feature>
<dbReference type="InterPro" id="IPR011964">
    <property type="entry name" value="YVTN_b-propeller_repeat"/>
</dbReference>
<dbReference type="Pfam" id="PF21783">
    <property type="entry name" value="YNCE"/>
    <property type="match status" value="1"/>
</dbReference>
<dbReference type="PROSITE" id="PS51257">
    <property type="entry name" value="PROKAR_LIPOPROTEIN"/>
    <property type="match status" value="1"/>
</dbReference>
<keyword evidence="1 2" id="KW-0732">Signal</keyword>
<dbReference type="Proteomes" id="UP000034539">
    <property type="component" value="Unassembled WGS sequence"/>
</dbReference>
<dbReference type="InterPro" id="IPR051200">
    <property type="entry name" value="Host-pathogen_enzymatic-act"/>
</dbReference>
<dbReference type="PATRIC" id="fig|1618450.3.peg.1231"/>
<gene>
    <name evidence="4" type="ORF">UT63_C0067G0003</name>
</gene>
<dbReference type="PANTHER" id="PTHR47197">
    <property type="entry name" value="PROTEIN NIRF"/>
    <property type="match status" value="1"/>
</dbReference>
<feature type="domain" description="YNCE-like beta-propeller" evidence="3">
    <location>
        <begin position="187"/>
        <end position="359"/>
    </location>
</feature>
<evidence type="ECO:0000256" key="1">
    <source>
        <dbReference type="ARBA" id="ARBA00022729"/>
    </source>
</evidence>
<dbReference type="InterPro" id="IPR048433">
    <property type="entry name" value="YNCE-like_beta-prop"/>
</dbReference>
<dbReference type="NCBIfam" id="TIGR02276">
    <property type="entry name" value="beta_rpt_yvtn"/>
    <property type="match status" value="1"/>
</dbReference>
<evidence type="ECO:0000256" key="2">
    <source>
        <dbReference type="SAM" id="SignalP"/>
    </source>
</evidence>
<evidence type="ECO:0000313" key="5">
    <source>
        <dbReference type="Proteomes" id="UP000034539"/>
    </source>
</evidence>
<organism evidence="4 5">
    <name type="scientific">Candidatus Gottesmanbacteria bacterium GW2011_GWC2_39_8</name>
    <dbReference type="NCBI Taxonomy" id="1618450"/>
    <lineage>
        <taxon>Bacteria</taxon>
        <taxon>Candidatus Gottesmaniibacteriota</taxon>
    </lineage>
</organism>
<feature type="chain" id="PRO_5002533915" evidence="2">
    <location>
        <begin position="24"/>
        <end position="474"/>
    </location>
</feature>
<dbReference type="SUPFAM" id="SSF51004">
    <property type="entry name" value="C-terminal (heme d1) domain of cytochrome cd1-nitrite reductase"/>
    <property type="match status" value="1"/>
</dbReference>
<dbReference type="InterPro" id="IPR011048">
    <property type="entry name" value="Haem_d1_sf"/>
</dbReference>
<proteinExistence type="predicted"/>
<dbReference type="AlphaFoldDB" id="A0A0G0PUC9"/>
<dbReference type="PANTHER" id="PTHR47197:SF3">
    <property type="entry name" value="DIHYDRO-HEME D1 DEHYDROGENASE"/>
    <property type="match status" value="1"/>
</dbReference>
<name>A0A0G0PUC9_9BACT</name>
<dbReference type="InterPro" id="IPR015943">
    <property type="entry name" value="WD40/YVTN_repeat-like_dom_sf"/>
</dbReference>